<proteinExistence type="predicted"/>
<sequence>MRRRSFLMAGLVWVPMLALAPVSASVSELSAADTRAIREVVQSQFDAFEDDDAPAAFALTTQASRRRLGSPDDFMRLVKEQYGPIYRHRAVLFSGAQVIGADTLLIVRLTSPDSHVWIAIYRMERETDGKWKIDGCHLLETTSVSI</sequence>
<keyword evidence="3" id="KW-1185">Reference proteome</keyword>
<dbReference type="SUPFAM" id="SSF54427">
    <property type="entry name" value="NTF2-like"/>
    <property type="match status" value="1"/>
</dbReference>
<dbReference type="InterPro" id="IPR032347">
    <property type="entry name" value="DUF4864"/>
</dbReference>
<evidence type="ECO:0000313" key="3">
    <source>
        <dbReference type="Proteomes" id="UP001595530"/>
    </source>
</evidence>
<accession>A0ABV7EWH0</accession>
<feature type="chain" id="PRO_5047066867" evidence="1">
    <location>
        <begin position="21"/>
        <end position="146"/>
    </location>
</feature>
<evidence type="ECO:0000313" key="2">
    <source>
        <dbReference type="EMBL" id="MFC3107108.1"/>
    </source>
</evidence>
<dbReference type="EMBL" id="JBHRTP010000008">
    <property type="protein sequence ID" value="MFC3107108.1"/>
    <property type="molecule type" value="Genomic_DNA"/>
</dbReference>
<dbReference type="Pfam" id="PF16156">
    <property type="entry name" value="DUF4864"/>
    <property type="match status" value="1"/>
</dbReference>
<protein>
    <submittedName>
        <fullName evidence="2">DUF4864 domain-containing protein</fullName>
    </submittedName>
</protein>
<dbReference type="InterPro" id="IPR032710">
    <property type="entry name" value="NTF2-like_dom_sf"/>
</dbReference>
<organism evidence="2 3">
    <name type="scientific">Undibacterium arcticum</name>
    <dbReference type="NCBI Taxonomy" id="1762892"/>
    <lineage>
        <taxon>Bacteria</taxon>
        <taxon>Pseudomonadati</taxon>
        <taxon>Pseudomonadota</taxon>
        <taxon>Betaproteobacteria</taxon>
        <taxon>Burkholderiales</taxon>
        <taxon>Oxalobacteraceae</taxon>
        <taxon>Undibacterium</taxon>
    </lineage>
</organism>
<feature type="signal peptide" evidence="1">
    <location>
        <begin position="1"/>
        <end position="20"/>
    </location>
</feature>
<evidence type="ECO:0000256" key="1">
    <source>
        <dbReference type="SAM" id="SignalP"/>
    </source>
</evidence>
<reference evidence="3" key="1">
    <citation type="journal article" date="2019" name="Int. J. Syst. Evol. Microbiol.">
        <title>The Global Catalogue of Microorganisms (GCM) 10K type strain sequencing project: providing services to taxonomists for standard genome sequencing and annotation.</title>
        <authorList>
            <consortium name="The Broad Institute Genomics Platform"/>
            <consortium name="The Broad Institute Genome Sequencing Center for Infectious Disease"/>
            <person name="Wu L."/>
            <person name="Ma J."/>
        </authorList>
    </citation>
    <scope>NUCLEOTIDE SEQUENCE [LARGE SCALE GENOMIC DNA]</scope>
    <source>
        <strain evidence="3">KCTC 42986</strain>
    </source>
</reference>
<gene>
    <name evidence="2" type="ORF">ACFOFO_03875</name>
</gene>
<dbReference type="Proteomes" id="UP001595530">
    <property type="component" value="Unassembled WGS sequence"/>
</dbReference>
<name>A0ABV7EWH0_9BURK</name>
<keyword evidence="1" id="KW-0732">Signal</keyword>
<dbReference type="RefSeq" id="WP_390330891.1">
    <property type="nucleotide sequence ID" value="NZ_JBHRTP010000008.1"/>
</dbReference>
<comment type="caution">
    <text evidence="2">The sequence shown here is derived from an EMBL/GenBank/DDBJ whole genome shotgun (WGS) entry which is preliminary data.</text>
</comment>